<evidence type="ECO:0000256" key="2">
    <source>
        <dbReference type="ARBA" id="ARBA00005417"/>
    </source>
</evidence>
<dbReference type="AlphaFoldDB" id="R6UUT9"/>
<comment type="similarity">
    <text evidence="2 10">Belongs to the ABC transporter superfamily.</text>
</comment>
<keyword evidence="9 10" id="KW-0131">Cell cycle</keyword>
<evidence type="ECO:0000256" key="4">
    <source>
        <dbReference type="ARBA" id="ARBA00022475"/>
    </source>
</evidence>
<comment type="function">
    <text evidence="1">Part of the ABC transporter FtsEX involved in cellular division. Important for assembly or stability of the septal ring.</text>
</comment>
<dbReference type="FunFam" id="3.40.50.300:FF:000056">
    <property type="entry name" value="Cell division ATP-binding protein FtsE"/>
    <property type="match status" value="1"/>
</dbReference>
<organism evidence="12 13">
    <name type="scientific">Candidatus Colimorpha enterica</name>
    <dbReference type="NCBI Taxonomy" id="3083063"/>
    <lineage>
        <taxon>Bacteria</taxon>
        <taxon>Pseudomonadati</taxon>
        <taxon>Bacteroidota</taxon>
        <taxon>Bacteroidia</taxon>
        <taxon>Bacteroidales</taxon>
        <taxon>Candidatus Colimorpha</taxon>
    </lineage>
</organism>
<accession>R6UUT9</accession>
<dbReference type="InterPro" id="IPR027417">
    <property type="entry name" value="P-loop_NTPase"/>
</dbReference>
<evidence type="ECO:0000256" key="6">
    <source>
        <dbReference type="ARBA" id="ARBA00022741"/>
    </source>
</evidence>
<protein>
    <recommendedName>
        <fullName evidence="3 10">Cell division ATP-binding protein FtsE</fullName>
    </recommendedName>
</protein>
<dbReference type="GO" id="GO:0005886">
    <property type="term" value="C:plasma membrane"/>
    <property type="evidence" value="ECO:0007669"/>
    <property type="project" value="UniProtKB-SubCell"/>
</dbReference>
<dbReference type="PROSITE" id="PS50893">
    <property type="entry name" value="ABC_TRANSPORTER_2"/>
    <property type="match status" value="1"/>
</dbReference>
<evidence type="ECO:0000256" key="8">
    <source>
        <dbReference type="ARBA" id="ARBA00023136"/>
    </source>
</evidence>
<dbReference type="NCBIfam" id="TIGR02673">
    <property type="entry name" value="FtsE"/>
    <property type="match status" value="1"/>
</dbReference>
<keyword evidence="4 10" id="KW-1003">Cell membrane</keyword>
<evidence type="ECO:0000256" key="5">
    <source>
        <dbReference type="ARBA" id="ARBA00022618"/>
    </source>
</evidence>
<dbReference type="EMBL" id="CBFW010000224">
    <property type="protein sequence ID" value="CDC74477.1"/>
    <property type="molecule type" value="Genomic_DNA"/>
</dbReference>
<dbReference type="InterPro" id="IPR005286">
    <property type="entry name" value="Cell_div_FtsE"/>
</dbReference>
<evidence type="ECO:0000256" key="3">
    <source>
        <dbReference type="ARBA" id="ARBA00020019"/>
    </source>
</evidence>
<evidence type="ECO:0000256" key="1">
    <source>
        <dbReference type="ARBA" id="ARBA00002579"/>
    </source>
</evidence>
<keyword evidence="6 10" id="KW-0547">Nucleotide-binding</keyword>
<evidence type="ECO:0000256" key="7">
    <source>
        <dbReference type="ARBA" id="ARBA00022840"/>
    </source>
</evidence>
<dbReference type="Gene3D" id="3.40.50.300">
    <property type="entry name" value="P-loop containing nucleotide triphosphate hydrolases"/>
    <property type="match status" value="1"/>
</dbReference>
<comment type="subcellular location">
    <subcellularLocation>
        <location evidence="10">Cell membrane</location>
        <topology evidence="10">Peripheral membrane protein</topology>
        <orientation evidence="10">Cytoplasmic side</orientation>
    </subcellularLocation>
</comment>
<dbReference type="InterPro" id="IPR003439">
    <property type="entry name" value="ABC_transporter-like_ATP-bd"/>
</dbReference>
<dbReference type="SMART" id="SM00382">
    <property type="entry name" value="AAA"/>
    <property type="match status" value="1"/>
</dbReference>
<dbReference type="InterPro" id="IPR003593">
    <property type="entry name" value="AAA+_ATPase"/>
</dbReference>
<feature type="domain" description="ABC transporter" evidence="11">
    <location>
        <begin position="2"/>
        <end position="228"/>
    </location>
</feature>
<evidence type="ECO:0000313" key="12">
    <source>
        <dbReference type="EMBL" id="CDC74477.1"/>
    </source>
</evidence>
<keyword evidence="7 10" id="KW-0067">ATP-binding</keyword>
<reference evidence="12" key="1">
    <citation type="submission" date="2012-11" db="EMBL/GenBank/DDBJ databases">
        <title>Dependencies among metagenomic species, viruses, plasmids and units of genetic variation.</title>
        <authorList>
            <person name="Nielsen H.B."/>
            <person name="Almeida M."/>
            <person name="Juncker A.S."/>
            <person name="Rasmussen S."/>
            <person name="Li J."/>
            <person name="Sunagawa S."/>
            <person name="Plichta D."/>
            <person name="Gautier L."/>
            <person name="Le Chatelier E."/>
            <person name="Peletier E."/>
            <person name="Bonde I."/>
            <person name="Nielsen T."/>
            <person name="Manichanh C."/>
            <person name="Arumugam M."/>
            <person name="Batto J."/>
            <person name="Santos M.B.Q.D."/>
            <person name="Blom N."/>
            <person name="Borruel N."/>
            <person name="Burgdorf K.S."/>
            <person name="Boumezbeur F."/>
            <person name="Casellas F."/>
            <person name="Dore J."/>
            <person name="Guarner F."/>
            <person name="Hansen T."/>
            <person name="Hildebrand F."/>
            <person name="Kaas R.S."/>
            <person name="Kennedy S."/>
            <person name="Kristiansen K."/>
            <person name="Kultima J.R."/>
            <person name="Leonard P."/>
            <person name="Levenez F."/>
            <person name="Lund O."/>
            <person name="Moumen B."/>
            <person name="Le Paslier D."/>
            <person name="Pons N."/>
            <person name="Pedersen O."/>
            <person name="Prifti E."/>
            <person name="Qin J."/>
            <person name="Raes J."/>
            <person name="Tap J."/>
            <person name="Tims S."/>
            <person name="Ussery D.W."/>
            <person name="Yamada T."/>
            <person name="MetaHit consortium"/>
            <person name="Renault P."/>
            <person name="Sicheritz-Ponten T."/>
            <person name="Bork P."/>
            <person name="Wang J."/>
            <person name="Brunak S."/>
            <person name="Ehrlich S.D."/>
        </authorList>
    </citation>
    <scope>NUCLEOTIDE SEQUENCE [LARGE SCALE GENOMIC DNA]</scope>
</reference>
<dbReference type="GO" id="GO:0016887">
    <property type="term" value="F:ATP hydrolysis activity"/>
    <property type="evidence" value="ECO:0007669"/>
    <property type="project" value="InterPro"/>
</dbReference>
<dbReference type="InterPro" id="IPR017871">
    <property type="entry name" value="ABC_transporter-like_CS"/>
</dbReference>
<dbReference type="GO" id="GO:0022857">
    <property type="term" value="F:transmembrane transporter activity"/>
    <property type="evidence" value="ECO:0007669"/>
    <property type="project" value="TreeGrafter"/>
</dbReference>
<proteinExistence type="inferred from homology"/>
<evidence type="ECO:0000313" key="13">
    <source>
        <dbReference type="Proteomes" id="UP000017938"/>
    </source>
</evidence>
<evidence type="ECO:0000259" key="11">
    <source>
        <dbReference type="PROSITE" id="PS50893"/>
    </source>
</evidence>
<dbReference type="PANTHER" id="PTHR24220:SF470">
    <property type="entry name" value="CELL DIVISION ATP-BINDING PROTEIN FTSE"/>
    <property type="match status" value="1"/>
</dbReference>
<evidence type="ECO:0000256" key="9">
    <source>
        <dbReference type="ARBA" id="ARBA00023306"/>
    </source>
</evidence>
<dbReference type="GO" id="GO:0051301">
    <property type="term" value="P:cell division"/>
    <property type="evidence" value="ECO:0007669"/>
    <property type="project" value="UniProtKB-UniRule"/>
</dbReference>
<dbReference type="Pfam" id="PF00005">
    <property type="entry name" value="ABC_tran"/>
    <property type="match status" value="1"/>
</dbReference>
<dbReference type="STRING" id="1263015.BN580_00088"/>
<dbReference type="InterPro" id="IPR015854">
    <property type="entry name" value="ABC_transpr_LolD-like"/>
</dbReference>
<comment type="subunit">
    <text evidence="10">Homodimer. Forms a membrane-associated complex with FtsX.</text>
</comment>
<dbReference type="SUPFAM" id="SSF52540">
    <property type="entry name" value="P-loop containing nucleoside triphosphate hydrolases"/>
    <property type="match status" value="1"/>
</dbReference>
<evidence type="ECO:0000256" key="10">
    <source>
        <dbReference type="RuleBase" id="RU365094"/>
    </source>
</evidence>
<dbReference type="Proteomes" id="UP000017938">
    <property type="component" value="Unassembled WGS sequence"/>
</dbReference>
<dbReference type="GO" id="GO:0005524">
    <property type="term" value="F:ATP binding"/>
    <property type="evidence" value="ECO:0007669"/>
    <property type="project" value="UniProtKB-UniRule"/>
</dbReference>
<keyword evidence="8 10" id="KW-0472">Membrane</keyword>
<gene>
    <name evidence="10" type="primary">ftsE</name>
    <name evidence="12" type="ORF">BN580_00088</name>
</gene>
<dbReference type="PANTHER" id="PTHR24220">
    <property type="entry name" value="IMPORT ATP-BINDING PROTEIN"/>
    <property type="match status" value="1"/>
</dbReference>
<comment type="caution">
    <text evidence="12">The sequence shown here is derived from an EMBL/GenBank/DDBJ whole genome shotgun (WGS) entry which is preliminary data.</text>
</comment>
<name>R6UUT9_9BACT</name>
<sequence length="228" mass="25474">MIEFKNVKKTYPNGTEALNGIDLRIDDGEFVFIVGASGAGKSTLTKLLTREEKITEGQLTVNEFDLVKMPERKVPYYRRQIGVVFQDFRLLPDMTVFENVAFAMQIIGESKKTIKRRVPTILNIVGLQDKANSFPSQLSGGEQQRVALARALANNPATIIADEPTGNIDPKLSLEIMNLLVKIHKRNKTVIVVTHEKQLVDYFQQRVVTIDNGVVVSDRVGGMFNAQV</sequence>
<keyword evidence="5 10" id="KW-0132">Cell division</keyword>
<dbReference type="PROSITE" id="PS00211">
    <property type="entry name" value="ABC_TRANSPORTER_1"/>
    <property type="match status" value="1"/>
</dbReference>